<evidence type="ECO:0000259" key="5">
    <source>
        <dbReference type="PROSITE" id="PS50931"/>
    </source>
</evidence>
<evidence type="ECO:0000256" key="3">
    <source>
        <dbReference type="ARBA" id="ARBA00023125"/>
    </source>
</evidence>
<protein>
    <submittedName>
        <fullName evidence="6">LysR family transcriptional regulator</fullName>
    </submittedName>
</protein>
<dbReference type="Pfam" id="PF00126">
    <property type="entry name" value="HTH_1"/>
    <property type="match status" value="1"/>
</dbReference>
<keyword evidence="3" id="KW-0238">DNA-binding</keyword>
<dbReference type="Pfam" id="PF03466">
    <property type="entry name" value="LysR_substrate"/>
    <property type="match status" value="1"/>
</dbReference>
<dbReference type="InterPro" id="IPR005119">
    <property type="entry name" value="LysR_subst-bd"/>
</dbReference>
<dbReference type="EMBL" id="AP025592">
    <property type="protein sequence ID" value="BDG08667.1"/>
    <property type="molecule type" value="Genomic_DNA"/>
</dbReference>
<evidence type="ECO:0000313" key="7">
    <source>
        <dbReference type="Proteomes" id="UP001162734"/>
    </source>
</evidence>
<evidence type="ECO:0000256" key="1">
    <source>
        <dbReference type="ARBA" id="ARBA00009437"/>
    </source>
</evidence>
<accession>A0ABM7XA07</accession>
<dbReference type="PANTHER" id="PTHR30537:SF3">
    <property type="entry name" value="TRANSCRIPTIONAL REGULATORY PROTEIN"/>
    <property type="match status" value="1"/>
</dbReference>
<dbReference type="InterPro" id="IPR036390">
    <property type="entry name" value="WH_DNA-bd_sf"/>
</dbReference>
<proteinExistence type="inferred from homology"/>
<evidence type="ECO:0000256" key="2">
    <source>
        <dbReference type="ARBA" id="ARBA00023015"/>
    </source>
</evidence>
<feature type="domain" description="HTH lysR-type" evidence="5">
    <location>
        <begin position="3"/>
        <end position="60"/>
    </location>
</feature>
<keyword evidence="7" id="KW-1185">Reference proteome</keyword>
<dbReference type="SUPFAM" id="SSF46785">
    <property type="entry name" value="Winged helix' DNA-binding domain"/>
    <property type="match status" value="1"/>
</dbReference>
<evidence type="ECO:0000313" key="6">
    <source>
        <dbReference type="EMBL" id="BDG08667.1"/>
    </source>
</evidence>
<dbReference type="Gene3D" id="1.10.10.10">
    <property type="entry name" value="Winged helix-like DNA-binding domain superfamily/Winged helix DNA-binding domain"/>
    <property type="match status" value="1"/>
</dbReference>
<dbReference type="SUPFAM" id="SSF53850">
    <property type="entry name" value="Periplasmic binding protein-like II"/>
    <property type="match status" value="1"/>
</dbReference>
<sequence length="291" mass="31845">MTDDWDHLRFFLAVARAGTLSAAATTLGVSQPTVSRRIAALAERFGTALLRRDGSRYVLTGAGASVLARAERIDREVLAVSRAVDRLDAQPHGSVRLSVPDGLGLALVAPALDDFRREHPGIDLLLHAEAEIVNLSRSEADLALRFVRPRQRELVMRRVGSIPFRPYASPRYLASRPRERGGPPVLPGDDLVAFPEAMAGAPQSVWLRRHGAPGRVRVRVRSSVPMKAALLAGAGIGLLPDYLGDDPGLVPLTAEPVMRREVWLVFHRALKDVARVRAVARFAAELLRPWR</sequence>
<gene>
    <name evidence="6" type="primary">hvrB</name>
    <name evidence="6" type="ORF">AMPC_17800</name>
</gene>
<dbReference type="Proteomes" id="UP001162734">
    <property type="component" value="Chromosome"/>
</dbReference>
<organism evidence="6 7">
    <name type="scientific">Anaeromyxobacter paludicola</name>
    <dbReference type="NCBI Taxonomy" id="2918171"/>
    <lineage>
        <taxon>Bacteria</taxon>
        <taxon>Pseudomonadati</taxon>
        <taxon>Myxococcota</taxon>
        <taxon>Myxococcia</taxon>
        <taxon>Myxococcales</taxon>
        <taxon>Cystobacterineae</taxon>
        <taxon>Anaeromyxobacteraceae</taxon>
        <taxon>Anaeromyxobacter</taxon>
    </lineage>
</organism>
<keyword evidence="4" id="KW-0804">Transcription</keyword>
<evidence type="ECO:0000256" key="4">
    <source>
        <dbReference type="ARBA" id="ARBA00023163"/>
    </source>
</evidence>
<dbReference type="InterPro" id="IPR058163">
    <property type="entry name" value="LysR-type_TF_proteobact-type"/>
</dbReference>
<dbReference type="InterPro" id="IPR000847">
    <property type="entry name" value="LysR_HTH_N"/>
</dbReference>
<dbReference type="Gene3D" id="3.40.190.290">
    <property type="match status" value="1"/>
</dbReference>
<reference evidence="7" key="1">
    <citation type="journal article" date="2022" name="Int. J. Syst. Evol. Microbiol.">
        <title>Anaeromyxobacter oryzae sp. nov., Anaeromyxobacter diazotrophicus sp. nov. and Anaeromyxobacter paludicola sp. nov., isolated from paddy soils.</title>
        <authorList>
            <person name="Itoh H."/>
            <person name="Xu Z."/>
            <person name="Mise K."/>
            <person name="Masuda Y."/>
            <person name="Ushijima N."/>
            <person name="Hayakawa C."/>
            <person name="Shiratori Y."/>
            <person name="Senoo K."/>
        </authorList>
    </citation>
    <scope>NUCLEOTIDE SEQUENCE [LARGE SCALE GENOMIC DNA]</scope>
    <source>
        <strain evidence="7">Red630</strain>
    </source>
</reference>
<dbReference type="PRINTS" id="PR00039">
    <property type="entry name" value="HTHLYSR"/>
</dbReference>
<keyword evidence="2" id="KW-0805">Transcription regulation</keyword>
<comment type="similarity">
    <text evidence="1">Belongs to the LysR transcriptional regulatory family.</text>
</comment>
<dbReference type="InterPro" id="IPR036388">
    <property type="entry name" value="WH-like_DNA-bd_sf"/>
</dbReference>
<name>A0ABM7XA07_9BACT</name>
<dbReference type="PANTHER" id="PTHR30537">
    <property type="entry name" value="HTH-TYPE TRANSCRIPTIONAL REGULATOR"/>
    <property type="match status" value="1"/>
</dbReference>
<dbReference type="RefSeq" id="WP_248345853.1">
    <property type="nucleotide sequence ID" value="NZ_AP025592.1"/>
</dbReference>
<dbReference type="PROSITE" id="PS50931">
    <property type="entry name" value="HTH_LYSR"/>
    <property type="match status" value="1"/>
</dbReference>